<gene>
    <name evidence="4" type="ORF">F3Y22_tig00116945pilonHSYRG00023</name>
</gene>
<evidence type="ECO:0000313" key="5">
    <source>
        <dbReference type="Proteomes" id="UP000436088"/>
    </source>
</evidence>
<dbReference type="InterPro" id="IPR044816">
    <property type="entry name" value="BURP"/>
</dbReference>
<dbReference type="Pfam" id="PF03181">
    <property type="entry name" value="BURP"/>
    <property type="match status" value="1"/>
</dbReference>
<dbReference type="AlphaFoldDB" id="A0A6A2WYU8"/>
<feature type="chain" id="PRO_5025400928" evidence="2">
    <location>
        <begin position="26"/>
        <end position="381"/>
    </location>
</feature>
<evidence type="ECO:0000256" key="2">
    <source>
        <dbReference type="SAM" id="SignalP"/>
    </source>
</evidence>
<reference evidence="4" key="1">
    <citation type="submission" date="2019-09" db="EMBL/GenBank/DDBJ databases">
        <title>Draft genome information of white flower Hibiscus syriacus.</title>
        <authorList>
            <person name="Kim Y.-M."/>
        </authorList>
    </citation>
    <scope>NUCLEOTIDE SEQUENCE [LARGE SCALE GENOMIC DNA]</scope>
    <source>
        <strain evidence="4">YM2019G1</strain>
    </source>
</reference>
<organism evidence="4 5">
    <name type="scientific">Hibiscus syriacus</name>
    <name type="common">Rose of Sharon</name>
    <dbReference type="NCBI Taxonomy" id="106335"/>
    <lineage>
        <taxon>Eukaryota</taxon>
        <taxon>Viridiplantae</taxon>
        <taxon>Streptophyta</taxon>
        <taxon>Embryophyta</taxon>
        <taxon>Tracheophyta</taxon>
        <taxon>Spermatophyta</taxon>
        <taxon>Magnoliopsida</taxon>
        <taxon>eudicotyledons</taxon>
        <taxon>Gunneridae</taxon>
        <taxon>Pentapetalae</taxon>
        <taxon>rosids</taxon>
        <taxon>malvids</taxon>
        <taxon>Malvales</taxon>
        <taxon>Malvaceae</taxon>
        <taxon>Malvoideae</taxon>
        <taxon>Hibiscus</taxon>
    </lineage>
</organism>
<dbReference type="PANTHER" id="PTHR31236">
    <property type="entry name" value="BURP DOMAIN PROTEIN USPL1-LIKE"/>
    <property type="match status" value="1"/>
</dbReference>
<feature type="domain" description="BURP" evidence="3">
    <location>
        <begin position="72"/>
        <end position="289"/>
    </location>
</feature>
<evidence type="ECO:0000256" key="1">
    <source>
        <dbReference type="SAM" id="MobiDB-lite"/>
    </source>
</evidence>
<keyword evidence="5" id="KW-1185">Reference proteome</keyword>
<comment type="caution">
    <text evidence="4">The sequence shown here is derived from an EMBL/GenBank/DDBJ whole genome shotgun (WGS) entry which is preliminary data.</text>
</comment>
<dbReference type="PROSITE" id="PS51277">
    <property type="entry name" value="BURP"/>
    <property type="match status" value="1"/>
</dbReference>
<dbReference type="SMART" id="SM01045">
    <property type="entry name" value="BURP"/>
    <property type="match status" value="1"/>
</dbReference>
<dbReference type="EMBL" id="VEPZ02001729">
    <property type="protein sequence ID" value="KAE8660880.1"/>
    <property type="molecule type" value="Genomic_DNA"/>
</dbReference>
<evidence type="ECO:0000259" key="3">
    <source>
        <dbReference type="PROSITE" id="PS51277"/>
    </source>
</evidence>
<keyword evidence="2" id="KW-0732">Signal</keyword>
<accession>A0A6A2WYU8</accession>
<sequence length="381" mass="42100">MGNEFVYCSFLVLLLVWLAPGNVAASHMEEDDVRVLRLPEGKEDGHSSSHMRMGMAMGMEEEDLLNPAAKVFATIKDVEVGKTMPIYFPYIDDPSSYQFLPKQKTHHIPLSSEQLPELLRFFPFSPDSNQALAMKQTLKICEMEAPKGEVQGCVTSLESMVDFAESIFGPDSKVGVVRSSLISKSTPLLQNYTVVESKEISTGKLIACHNEPYPYAVYYCHFQWGTVNKVFMVSLVGENGDEVNAVFLCHMDTSSWSAGHIGFRLLRLKPGESEICHFFPAYDMVVGPNANKKAQVQVTQQLAQDPTRVQTHDPVPGGPGSDPASHLFSTPYDSQPNALGTGQSNNNPDLSDDEISWTPTNSHFSPIKTLQPSLKIGRLLL</sequence>
<protein>
    <submittedName>
        <fullName evidence="4">Organ-specific protein S2-like</fullName>
    </submittedName>
</protein>
<dbReference type="Proteomes" id="UP000436088">
    <property type="component" value="Unassembled WGS sequence"/>
</dbReference>
<feature type="compositionally biased region" description="Polar residues" evidence="1">
    <location>
        <begin position="327"/>
        <end position="349"/>
    </location>
</feature>
<evidence type="ECO:0000313" key="4">
    <source>
        <dbReference type="EMBL" id="KAE8660880.1"/>
    </source>
</evidence>
<name>A0A6A2WYU8_HIBSY</name>
<dbReference type="PANTHER" id="PTHR31236:SF32">
    <property type="entry name" value="BURP DOMAIN PROTEIN USPL1-LIKE"/>
    <property type="match status" value="1"/>
</dbReference>
<feature type="region of interest" description="Disordered" evidence="1">
    <location>
        <begin position="302"/>
        <end position="366"/>
    </location>
</feature>
<feature type="compositionally biased region" description="Polar residues" evidence="1">
    <location>
        <begin position="357"/>
        <end position="366"/>
    </location>
</feature>
<proteinExistence type="predicted"/>
<dbReference type="InterPro" id="IPR004873">
    <property type="entry name" value="BURP_dom"/>
</dbReference>
<feature type="signal peptide" evidence="2">
    <location>
        <begin position="1"/>
        <end position="25"/>
    </location>
</feature>